<sequence>MALIAVIALRLCPWRLISPERFEPLFMIGLLGPVQGRRPKVEGSLMKNDERSDWVGRDAGRAIVRPKADRLASCRVC</sequence>
<dbReference type="EMBL" id="VDEP01000176">
    <property type="protein sequence ID" value="KAA1125623.1"/>
    <property type="molecule type" value="Genomic_DNA"/>
</dbReference>
<comment type="caution">
    <text evidence="1">The sequence shown here is derived from an EMBL/GenBank/DDBJ whole genome shotgun (WGS) entry which is preliminary data.</text>
</comment>
<evidence type="ECO:0000313" key="1">
    <source>
        <dbReference type="EMBL" id="KAA1125623.1"/>
    </source>
</evidence>
<accession>A0A5B0RL07</accession>
<dbReference type="Proteomes" id="UP000325313">
    <property type="component" value="Unassembled WGS sequence"/>
</dbReference>
<dbReference type="AlphaFoldDB" id="A0A5B0RL07"/>
<reference evidence="1 2" key="1">
    <citation type="submission" date="2019-05" db="EMBL/GenBank/DDBJ databases">
        <title>Emergence of the Ug99 lineage of the wheat stem rust pathogen through somatic hybridization.</title>
        <authorList>
            <person name="Li F."/>
            <person name="Upadhyaya N.M."/>
            <person name="Sperschneider J."/>
            <person name="Matny O."/>
            <person name="Nguyen-Phuc H."/>
            <person name="Mago R."/>
            <person name="Raley C."/>
            <person name="Miller M.E."/>
            <person name="Silverstein K.A.T."/>
            <person name="Henningsen E."/>
            <person name="Hirsch C.D."/>
            <person name="Visser B."/>
            <person name="Pretorius Z.A."/>
            <person name="Steffenson B.J."/>
            <person name="Schwessinger B."/>
            <person name="Dodds P.N."/>
            <person name="Figueroa M."/>
        </authorList>
    </citation>
    <scope>NUCLEOTIDE SEQUENCE [LARGE SCALE GENOMIC DNA]</scope>
    <source>
        <strain evidence="1 2">Ug99</strain>
    </source>
</reference>
<name>A0A5B0RL07_PUCGR</name>
<protein>
    <submittedName>
        <fullName evidence="1">Uncharacterized protein</fullName>
    </submittedName>
</protein>
<gene>
    <name evidence="1" type="ORF">PGTUg99_012935</name>
</gene>
<proteinExistence type="predicted"/>
<organism evidence="1 2">
    <name type="scientific">Puccinia graminis f. sp. tritici</name>
    <dbReference type="NCBI Taxonomy" id="56615"/>
    <lineage>
        <taxon>Eukaryota</taxon>
        <taxon>Fungi</taxon>
        <taxon>Dikarya</taxon>
        <taxon>Basidiomycota</taxon>
        <taxon>Pucciniomycotina</taxon>
        <taxon>Pucciniomycetes</taxon>
        <taxon>Pucciniales</taxon>
        <taxon>Pucciniaceae</taxon>
        <taxon>Puccinia</taxon>
    </lineage>
</organism>
<evidence type="ECO:0000313" key="2">
    <source>
        <dbReference type="Proteomes" id="UP000325313"/>
    </source>
</evidence>